<keyword evidence="1" id="KW-0812">Transmembrane</keyword>
<organism evidence="2 3">
    <name type="scientific">Acinetobacter johnsonii</name>
    <dbReference type="NCBI Taxonomy" id="40214"/>
    <lineage>
        <taxon>Bacteria</taxon>
        <taxon>Pseudomonadati</taxon>
        <taxon>Pseudomonadota</taxon>
        <taxon>Gammaproteobacteria</taxon>
        <taxon>Moraxellales</taxon>
        <taxon>Moraxellaceae</taxon>
        <taxon>Acinetobacter</taxon>
    </lineage>
</organism>
<dbReference type="EMBL" id="JAOCLH010000041">
    <property type="protein sequence ID" value="MDH2173784.1"/>
    <property type="molecule type" value="Genomic_DNA"/>
</dbReference>
<feature type="transmembrane region" description="Helical" evidence="1">
    <location>
        <begin position="124"/>
        <end position="143"/>
    </location>
</feature>
<comment type="caution">
    <text evidence="2">The sequence shown here is derived from an EMBL/GenBank/DDBJ whole genome shotgun (WGS) entry which is preliminary data.</text>
</comment>
<dbReference type="NCBIfam" id="NF010470">
    <property type="entry name" value="PRK13895.1"/>
    <property type="match status" value="1"/>
</dbReference>
<reference evidence="2" key="1">
    <citation type="submission" date="2022-09" db="EMBL/GenBank/DDBJ databases">
        <title>Intensive care unit water sources are persistently colonized with multi-drug resistant bacteria and are the site of extensive horizontal gene transfer of antibiotic resistance genes.</title>
        <authorList>
            <person name="Diorio-Toth L."/>
        </authorList>
    </citation>
    <scope>NUCLEOTIDE SEQUENCE</scope>
    <source>
        <strain evidence="2">GD03649</strain>
    </source>
</reference>
<dbReference type="GO" id="GO:0009372">
    <property type="term" value="P:quorum sensing"/>
    <property type="evidence" value="ECO:0007669"/>
    <property type="project" value="InterPro"/>
</dbReference>
<gene>
    <name evidence="2" type="ORF">N5J46_15400</name>
</gene>
<dbReference type="AlphaFoldDB" id="A0AA43BNQ1"/>
<sequence length="144" mass="15665">MSDPVDELIKEIAVKHNIAVSRDDPIMVLHTINERLMRDSAKAQQDMLDTFKEELESIAFRWGADAKEKAERILNAALTASRETMAKVMQDSAKATADAVKAEVDAALRRVTAPVEDATRIARLNIAAACLAFAAAAIVLFASL</sequence>
<evidence type="ECO:0000256" key="1">
    <source>
        <dbReference type="SAM" id="Phobius"/>
    </source>
</evidence>
<protein>
    <submittedName>
        <fullName evidence="2">Conjugal transfer protein TraM</fullName>
    </submittedName>
</protein>
<dbReference type="InterPro" id="IPR028140">
    <property type="entry name" value="TraM"/>
</dbReference>
<evidence type="ECO:0000313" key="3">
    <source>
        <dbReference type="Proteomes" id="UP001162261"/>
    </source>
</evidence>
<evidence type="ECO:0000313" key="2">
    <source>
        <dbReference type="EMBL" id="MDH2173784.1"/>
    </source>
</evidence>
<dbReference type="Pfam" id="PF11657">
    <property type="entry name" value="Activator-TraM"/>
    <property type="match status" value="1"/>
</dbReference>
<dbReference type="Proteomes" id="UP001162261">
    <property type="component" value="Unassembled WGS sequence"/>
</dbReference>
<proteinExistence type="predicted"/>
<accession>A0AA43BNQ1</accession>
<keyword evidence="1" id="KW-0472">Membrane</keyword>
<name>A0AA43BNQ1_ACIJO</name>
<keyword evidence="1" id="KW-1133">Transmembrane helix</keyword>
<dbReference type="RefSeq" id="WP_026444294.1">
    <property type="nucleotide sequence ID" value="NZ_CP059080.1"/>
</dbReference>